<name>A0A852WC65_PSEA5</name>
<dbReference type="GeneID" id="98054825"/>
<reference evidence="2 3" key="1">
    <citation type="submission" date="2020-07" db="EMBL/GenBank/DDBJ databases">
        <title>Sequencing the genomes of 1000 actinobacteria strains.</title>
        <authorList>
            <person name="Klenk H.-P."/>
        </authorList>
    </citation>
    <scope>NUCLEOTIDE SEQUENCE [LARGE SCALE GENOMIC DNA]</scope>
    <source>
        <strain evidence="2 3">DSM 44749</strain>
    </source>
</reference>
<accession>A0A852WC65</accession>
<evidence type="ECO:0000313" key="3">
    <source>
        <dbReference type="Proteomes" id="UP000549695"/>
    </source>
</evidence>
<dbReference type="RefSeq" id="WP_179762498.1">
    <property type="nucleotide sequence ID" value="NZ_BAAAJZ010000011.1"/>
</dbReference>
<gene>
    <name evidence="2" type="ORF">HDA37_005166</name>
</gene>
<protein>
    <submittedName>
        <fullName evidence="2">Citrate synthase</fullName>
    </submittedName>
</protein>
<keyword evidence="1" id="KW-0812">Transmembrane</keyword>
<keyword evidence="1" id="KW-0472">Membrane</keyword>
<feature type="transmembrane region" description="Helical" evidence="1">
    <location>
        <begin position="63"/>
        <end position="96"/>
    </location>
</feature>
<organism evidence="2 3">
    <name type="scientific">Pseudonocardia alni</name>
    <name type="common">Amycolata alni</name>
    <dbReference type="NCBI Taxonomy" id="33907"/>
    <lineage>
        <taxon>Bacteria</taxon>
        <taxon>Bacillati</taxon>
        <taxon>Actinomycetota</taxon>
        <taxon>Actinomycetes</taxon>
        <taxon>Pseudonocardiales</taxon>
        <taxon>Pseudonocardiaceae</taxon>
        <taxon>Pseudonocardia</taxon>
    </lineage>
</organism>
<keyword evidence="3" id="KW-1185">Reference proteome</keyword>
<dbReference type="Proteomes" id="UP000549695">
    <property type="component" value="Unassembled WGS sequence"/>
</dbReference>
<proteinExistence type="predicted"/>
<dbReference type="EMBL" id="JACCCZ010000001">
    <property type="protein sequence ID" value="NYG04881.1"/>
    <property type="molecule type" value="Genomic_DNA"/>
</dbReference>
<evidence type="ECO:0000313" key="2">
    <source>
        <dbReference type="EMBL" id="NYG04881.1"/>
    </source>
</evidence>
<sequence>MGRRANFRIQQELARANALHERAEVMRRAAMTPAQRAEADYVFDVQRVREEGERQARQRANQVLALGFVAGLVLAALTAPWVWFVVMVAAAVGAWATHRARILELSDTLETMRPPLAPGSTGPAD</sequence>
<keyword evidence="1" id="KW-1133">Transmembrane helix</keyword>
<comment type="caution">
    <text evidence="2">The sequence shown here is derived from an EMBL/GenBank/DDBJ whole genome shotgun (WGS) entry which is preliminary data.</text>
</comment>
<evidence type="ECO:0000256" key="1">
    <source>
        <dbReference type="SAM" id="Phobius"/>
    </source>
</evidence>
<dbReference type="AlphaFoldDB" id="A0A852WC65"/>